<reference evidence="2 3" key="1">
    <citation type="submission" date="2013-09" db="EMBL/GenBank/DDBJ databases">
        <title>Genome sequencing of Arenimonas malthae.</title>
        <authorList>
            <person name="Chen F."/>
            <person name="Wang G."/>
        </authorList>
    </citation>
    <scope>NUCLEOTIDE SEQUENCE [LARGE SCALE GENOMIC DNA]</scope>
    <source>
        <strain evidence="2 3">CC-JY-1</strain>
    </source>
</reference>
<dbReference type="AlphaFoldDB" id="A0A091B3U4"/>
<protein>
    <recommendedName>
        <fullName evidence="1">Rhodanese domain-containing protein</fullName>
    </recommendedName>
</protein>
<dbReference type="Gene3D" id="3.40.250.10">
    <property type="entry name" value="Rhodanese-like domain"/>
    <property type="match status" value="1"/>
</dbReference>
<dbReference type="Proteomes" id="UP000029392">
    <property type="component" value="Unassembled WGS sequence"/>
</dbReference>
<dbReference type="PROSITE" id="PS50206">
    <property type="entry name" value="RHODANESE_3"/>
    <property type="match status" value="1"/>
</dbReference>
<dbReference type="CDD" id="cd00158">
    <property type="entry name" value="RHOD"/>
    <property type="match status" value="1"/>
</dbReference>
<comment type="caution">
    <text evidence="2">The sequence shown here is derived from an EMBL/GenBank/DDBJ whole genome shotgun (WGS) entry which is preliminary data.</text>
</comment>
<keyword evidence="3" id="KW-1185">Reference proteome</keyword>
<organism evidence="2 3">
    <name type="scientific">Arenimonas malthae CC-JY-1</name>
    <dbReference type="NCBI Taxonomy" id="1384054"/>
    <lineage>
        <taxon>Bacteria</taxon>
        <taxon>Pseudomonadati</taxon>
        <taxon>Pseudomonadota</taxon>
        <taxon>Gammaproteobacteria</taxon>
        <taxon>Lysobacterales</taxon>
        <taxon>Lysobacteraceae</taxon>
        <taxon>Arenimonas</taxon>
    </lineage>
</organism>
<dbReference type="SMART" id="SM00450">
    <property type="entry name" value="RHOD"/>
    <property type="match status" value="1"/>
</dbReference>
<dbReference type="RefSeq" id="WP_043804186.1">
    <property type="nucleotide sequence ID" value="NZ_AVCH01000181.1"/>
</dbReference>
<evidence type="ECO:0000313" key="3">
    <source>
        <dbReference type="Proteomes" id="UP000029392"/>
    </source>
</evidence>
<dbReference type="SUPFAM" id="SSF52821">
    <property type="entry name" value="Rhodanese/Cell cycle control phosphatase"/>
    <property type="match status" value="1"/>
</dbReference>
<feature type="domain" description="Rhodanese" evidence="1">
    <location>
        <begin position="50"/>
        <end position="140"/>
    </location>
</feature>
<dbReference type="OrthoDB" id="9808735at2"/>
<dbReference type="eggNOG" id="COG0607">
    <property type="taxonomic scope" value="Bacteria"/>
</dbReference>
<proteinExistence type="predicted"/>
<gene>
    <name evidence="2" type="ORF">N790_09840</name>
</gene>
<dbReference type="PANTHER" id="PTHR43031">
    <property type="entry name" value="FAD-DEPENDENT OXIDOREDUCTASE"/>
    <property type="match status" value="1"/>
</dbReference>
<name>A0A091B3U4_9GAMM</name>
<dbReference type="InterPro" id="IPR036873">
    <property type="entry name" value="Rhodanese-like_dom_sf"/>
</dbReference>
<evidence type="ECO:0000259" key="1">
    <source>
        <dbReference type="PROSITE" id="PS50206"/>
    </source>
</evidence>
<accession>A0A091B3U4</accession>
<dbReference type="Pfam" id="PF00581">
    <property type="entry name" value="Rhodanese"/>
    <property type="match status" value="1"/>
</dbReference>
<dbReference type="EMBL" id="AVCH01000181">
    <property type="protein sequence ID" value="KFN45509.1"/>
    <property type="molecule type" value="Genomic_DNA"/>
</dbReference>
<dbReference type="PANTHER" id="PTHR43031:SF18">
    <property type="entry name" value="RHODANESE-RELATED SULFURTRANSFERASES"/>
    <property type="match status" value="1"/>
</dbReference>
<dbReference type="STRING" id="1384054.N790_09840"/>
<dbReference type="InterPro" id="IPR001763">
    <property type="entry name" value="Rhodanese-like_dom"/>
</dbReference>
<sequence length="143" mass="15134">MDRLIEFAQANLLLSVAFAGLTVALVYTEIARLFRPFKGVSPAQLTDLINRENALVLDIRGQAEFEKGHIIGARHLLPSQVDPEGKLLAKAKESPVVVVCYAGVSATGVAQKLAKAGFTRVSVLEGGIGAWQQAGLPLAKGKA</sequence>
<dbReference type="PATRIC" id="fig|1384054.3.peg.2077"/>
<dbReference type="InterPro" id="IPR050229">
    <property type="entry name" value="GlpE_sulfurtransferase"/>
</dbReference>
<evidence type="ECO:0000313" key="2">
    <source>
        <dbReference type="EMBL" id="KFN45509.1"/>
    </source>
</evidence>